<sequence length="96" mass="10752">MFLKIVRGIEKIESLYECQRVHTHWAKGGEPLHFDLQTNNNEQDPGGNYGITIDFPEPAVIYLMSSEGKTVDTIEHKGWPPGPPDPPRPKGHHPVG</sequence>
<comment type="caution">
    <text evidence="2">The sequence shown here is derived from an EMBL/GenBank/DDBJ whole genome shotgun (WGS) entry which is preliminary data.</text>
</comment>
<feature type="region of interest" description="Disordered" evidence="1">
    <location>
        <begin position="72"/>
        <end position="96"/>
    </location>
</feature>
<dbReference type="EMBL" id="LAZR01002497">
    <property type="protein sequence ID" value="KKN29307.1"/>
    <property type="molecule type" value="Genomic_DNA"/>
</dbReference>
<name>A0A0F9PX52_9ZZZZ</name>
<evidence type="ECO:0000313" key="2">
    <source>
        <dbReference type="EMBL" id="KKN29307.1"/>
    </source>
</evidence>
<dbReference type="AlphaFoldDB" id="A0A0F9PX52"/>
<proteinExistence type="predicted"/>
<gene>
    <name evidence="2" type="ORF">LCGC14_0845630</name>
</gene>
<reference evidence="2" key="1">
    <citation type="journal article" date="2015" name="Nature">
        <title>Complex archaea that bridge the gap between prokaryotes and eukaryotes.</title>
        <authorList>
            <person name="Spang A."/>
            <person name="Saw J.H."/>
            <person name="Jorgensen S.L."/>
            <person name="Zaremba-Niedzwiedzka K."/>
            <person name="Martijn J."/>
            <person name="Lind A.E."/>
            <person name="van Eijk R."/>
            <person name="Schleper C."/>
            <person name="Guy L."/>
            <person name="Ettema T.J."/>
        </authorList>
    </citation>
    <scope>NUCLEOTIDE SEQUENCE</scope>
</reference>
<accession>A0A0F9PX52</accession>
<protein>
    <submittedName>
        <fullName evidence="2">Uncharacterized protein</fullName>
    </submittedName>
</protein>
<evidence type="ECO:0000256" key="1">
    <source>
        <dbReference type="SAM" id="MobiDB-lite"/>
    </source>
</evidence>
<organism evidence="2">
    <name type="scientific">marine sediment metagenome</name>
    <dbReference type="NCBI Taxonomy" id="412755"/>
    <lineage>
        <taxon>unclassified sequences</taxon>
        <taxon>metagenomes</taxon>
        <taxon>ecological metagenomes</taxon>
    </lineage>
</organism>